<evidence type="ECO:0000259" key="3">
    <source>
        <dbReference type="Pfam" id="PF13472"/>
    </source>
</evidence>
<name>A0A0N8SQP1_PSESI</name>
<keyword evidence="2" id="KW-0472">Membrane</keyword>
<sequence>MWVRRWPRPTRCSRSRACSRASRRPSSSMGSMTFSSALRLSSNWNDWKTKPTCSARTRARWSSSSSLRLRPARMTEPALGRSRPASRPSSVDLPEPDEPTMASVSPLFSSRESSCRIVRSPSVLGTTLLRLWALRILSLMENPMRAWFLSAGLGLLLLSQGAVAGTVLIVGDSISAAFGLDTRVGWVTLLEKRLKEQGFDDKVINASISGDTSAGGQARLPALLAEHKPELVILELGGNDGLRGQLPAQLQQNLSSMIDSSRAAGAKVLLLGMRIPPNYGPRYTKAFEEVYSNLAEEKKVPFVPFFLEGVGGVPQLMQADGLHPAAAAQGKLLENVWPTLKPLL</sequence>
<dbReference type="SUPFAM" id="SSF52266">
    <property type="entry name" value="SGNH hydrolase"/>
    <property type="match status" value="1"/>
</dbReference>
<dbReference type="Pfam" id="PF13472">
    <property type="entry name" value="Lipase_GDSL_2"/>
    <property type="match status" value="1"/>
</dbReference>
<reference evidence="4 5" key="1">
    <citation type="submission" date="2015-09" db="EMBL/GenBank/DDBJ databases">
        <title>Genome announcement of multiple Pseudomonas syringae strains.</title>
        <authorList>
            <person name="Thakur S."/>
            <person name="Wang P.W."/>
            <person name="Gong Y."/>
            <person name="Weir B.S."/>
            <person name="Guttman D.S."/>
        </authorList>
    </citation>
    <scope>NUCLEOTIDE SEQUENCE [LARGE SCALE GENOMIC DNA]</scope>
    <source>
        <strain evidence="4 5">ICMP3882</strain>
    </source>
</reference>
<evidence type="ECO:0000313" key="4">
    <source>
        <dbReference type="EMBL" id="KPY49736.1"/>
    </source>
</evidence>
<protein>
    <submittedName>
        <fullName evidence="4">Arylesterase</fullName>
    </submittedName>
</protein>
<evidence type="ECO:0000256" key="2">
    <source>
        <dbReference type="SAM" id="Phobius"/>
    </source>
</evidence>
<organism evidence="4 5">
    <name type="scientific">Pseudomonas syringae pv. ribicola</name>
    <dbReference type="NCBI Taxonomy" id="55398"/>
    <lineage>
        <taxon>Bacteria</taxon>
        <taxon>Pseudomonadati</taxon>
        <taxon>Pseudomonadota</taxon>
        <taxon>Gammaproteobacteria</taxon>
        <taxon>Pseudomonadales</taxon>
        <taxon>Pseudomonadaceae</taxon>
        <taxon>Pseudomonas</taxon>
    </lineage>
</organism>
<dbReference type="PANTHER" id="PTHR30383">
    <property type="entry name" value="THIOESTERASE 1/PROTEASE 1/LYSOPHOSPHOLIPASE L1"/>
    <property type="match status" value="1"/>
</dbReference>
<dbReference type="Gene3D" id="3.40.50.1110">
    <property type="entry name" value="SGNH hydrolase"/>
    <property type="match status" value="1"/>
</dbReference>
<accession>A0A0N8SQP1</accession>
<dbReference type="InterPro" id="IPR036514">
    <property type="entry name" value="SGNH_hydro_sf"/>
</dbReference>
<dbReference type="PATRIC" id="fig|55398.3.peg.1791"/>
<feature type="domain" description="SGNH hydrolase-type esterase" evidence="3">
    <location>
        <begin position="170"/>
        <end position="328"/>
    </location>
</feature>
<dbReference type="GO" id="GO:0004622">
    <property type="term" value="F:phosphatidylcholine lysophospholipase activity"/>
    <property type="evidence" value="ECO:0007669"/>
    <property type="project" value="TreeGrafter"/>
</dbReference>
<dbReference type="PANTHER" id="PTHR30383:SF24">
    <property type="entry name" value="THIOESTERASE 1_PROTEASE 1_LYSOPHOSPHOLIPASE L1"/>
    <property type="match status" value="1"/>
</dbReference>
<keyword evidence="2" id="KW-0812">Transmembrane</keyword>
<evidence type="ECO:0000256" key="1">
    <source>
        <dbReference type="SAM" id="MobiDB-lite"/>
    </source>
</evidence>
<gene>
    <name evidence="4" type="ORF">ALO47_04698</name>
</gene>
<comment type="caution">
    <text evidence="4">The sequence shown here is derived from an EMBL/GenBank/DDBJ whole genome shotgun (WGS) entry which is preliminary data.</text>
</comment>
<proteinExistence type="predicted"/>
<evidence type="ECO:0000313" key="5">
    <source>
        <dbReference type="Proteomes" id="UP000050554"/>
    </source>
</evidence>
<feature type="region of interest" description="Disordered" evidence="1">
    <location>
        <begin position="64"/>
        <end position="107"/>
    </location>
</feature>
<dbReference type="Proteomes" id="UP000050554">
    <property type="component" value="Unassembled WGS sequence"/>
</dbReference>
<dbReference type="CDD" id="cd01822">
    <property type="entry name" value="Lysophospholipase_L1_like"/>
    <property type="match status" value="1"/>
</dbReference>
<feature type="transmembrane region" description="Helical" evidence="2">
    <location>
        <begin position="146"/>
        <end position="170"/>
    </location>
</feature>
<keyword evidence="2" id="KW-1133">Transmembrane helix</keyword>
<dbReference type="InterPro" id="IPR013830">
    <property type="entry name" value="SGNH_hydro"/>
</dbReference>
<dbReference type="EMBL" id="LJRF01000050">
    <property type="protein sequence ID" value="KPY49736.1"/>
    <property type="molecule type" value="Genomic_DNA"/>
</dbReference>
<dbReference type="AlphaFoldDB" id="A0A0N8SQP1"/>
<dbReference type="InterPro" id="IPR051532">
    <property type="entry name" value="Ester_Hydrolysis_Enzymes"/>
</dbReference>